<comment type="caution">
    <text evidence="8">The sequence shown here is derived from an EMBL/GenBank/DDBJ whole genome shotgun (WGS) entry which is preliminary data.</text>
</comment>
<keyword evidence="2" id="KW-0677">Repeat</keyword>
<evidence type="ECO:0000256" key="6">
    <source>
        <dbReference type="PROSITE-ProRule" id="PRU00723"/>
    </source>
</evidence>
<dbReference type="GO" id="GO:0003677">
    <property type="term" value="F:DNA binding"/>
    <property type="evidence" value="ECO:0007669"/>
    <property type="project" value="UniProtKB-KW"/>
</dbReference>
<dbReference type="InterPro" id="IPR000571">
    <property type="entry name" value="Znf_CCCH"/>
</dbReference>
<dbReference type="Proteomes" id="UP000688137">
    <property type="component" value="Unassembled WGS sequence"/>
</dbReference>
<sequence length="291" mass="34322">MNFSQEQNKETSIFYKSKLCTHWSTKGHCAKQEKCNYAHGETELRNIPQEYLTHTQPNNSSAFSINNEGQTNMAVIQQNSIQGQLLNPFWKTKICNFYLQGKCRNIIDCNYAHVEDELRDTTSQACQSIQNILKLQDPVYRLQLLNYNAQFQRNLLERAKTIFDQIRKMELIHKNNNDIQDMLEIAKVLVFQKEIEQATLKIIEIMSLADLTLDEREQHQEIKSKIKESFEIPQIQFPTTFQYPPEDIEKVKQLMEQEQGQRLPIPMIPTIKPFPNHQQIYQDRCRNQKLT</sequence>
<feature type="domain" description="C3H1-type" evidence="7">
    <location>
        <begin position="89"/>
        <end position="116"/>
    </location>
</feature>
<evidence type="ECO:0000256" key="3">
    <source>
        <dbReference type="ARBA" id="ARBA00022771"/>
    </source>
</evidence>
<dbReference type="GO" id="GO:0008270">
    <property type="term" value="F:zinc ion binding"/>
    <property type="evidence" value="ECO:0007669"/>
    <property type="project" value="UniProtKB-KW"/>
</dbReference>
<feature type="domain" description="C3H1-type" evidence="7">
    <location>
        <begin position="14"/>
        <end position="42"/>
    </location>
</feature>
<feature type="zinc finger region" description="C3H1-type" evidence="6">
    <location>
        <begin position="14"/>
        <end position="42"/>
    </location>
</feature>
<dbReference type="InterPro" id="IPR045877">
    <property type="entry name" value="ZFP36-like"/>
</dbReference>
<dbReference type="GO" id="GO:0006355">
    <property type="term" value="P:regulation of DNA-templated transcription"/>
    <property type="evidence" value="ECO:0007669"/>
    <property type="project" value="UniProtKB-ARBA"/>
</dbReference>
<keyword evidence="3 6" id="KW-0863">Zinc-finger</keyword>
<proteinExistence type="predicted"/>
<evidence type="ECO:0000256" key="4">
    <source>
        <dbReference type="ARBA" id="ARBA00022833"/>
    </source>
</evidence>
<dbReference type="EMBL" id="CAJJDM010000007">
    <property type="protein sequence ID" value="CAD8046244.1"/>
    <property type="molecule type" value="Genomic_DNA"/>
</dbReference>
<evidence type="ECO:0000259" key="7">
    <source>
        <dbReference type="PROSITE" id="PS50103"/>
    </source>
</evidence>
<dbReference type="FunFam" id="4.10.1000.10:FF:000016">
    <property type="entry name" value="Zinc finger CCCH domain-containing protein"/>
    <property type="match status" value="1"/>
</dbReference>
<evidence type="ECO:0000256" key="2">
    <source>
        <dbReference type="ARBA" id="ARBA00022737"/>
    </source>
</evidence>
<dbReference type="GO" id="GO:0003729">
    <property type="term" value="F:mRNA binding"/>
    <property type="evidence" value="ECO:0007669"/>
    <property type="project" value="InterPro"/>
</dbReference>
<keyword evidence="5" id="KW-0238">DNA-binding</keyword>
<accession>A0A8S1JU16</accession>
<protein>
    <recommendedName>
        <fullName evidence="7">C3H1-type domain-containing protein</fullName>
    </recommendedName>
</protein>
<dbReference type="PROSITE" id="PS50103">
    <property type="entry name" value="ZF_C3H1"/>
    <property type="match status" value="2"/>
</dbReference>
<evidence type="ECO:0000256" key="1">
    <source>
        <dbReference type="ARBA" id="ARBA00022723"/>
    </source>
</evidence>
<organism evidence="8 9">
    <name type="scientific">Paramecium primaurelia</name>
    <dbReference type="NCBI Taxonomy" id="5886"/>
    <lineage>
        <taxon>Eukaryota</taxon>
        <taxon>Sar</taxon>
        <taxon>Alveolata</taxon>
        <taxon>Ciliophora</taxon>
        <taxon>Intramacronucleata</taxon>
        <taxon>Oligohymenophorea</taxon>
        <taxon>Peniculida</taxon>
        <taxon>Parameciidae</taxon>
        <taxon>Paramecium</taxon>
    </lineage>
</organism>
<dbReference type="PANTHER" id="PTHR12547">
    <property type="entry name" value="CCCH ZINC FINGER/TIS11-RELATED"/>
    <property type="match status" value="1"/>
</dbReference>
<name>A0A8S1JU16_PARPR</name>
<feature type="zinc finger region" description="C3H1-type" evidence="6">
    <location>
        <begin position="89"/>
        <end position="116"/>
    </location>
</feature>
<keyword evidence="9" id="KW-1185">Reference proteome</keyword>
<gene>
    <name evidence="8" type="ORF">PPRIM_AZ9-3.1.T0100255</name>
</gene>
<evidence type="ECO:0000313" key="9">
    <source>
        <dbReference type="Proteomes" id="UP000688137"/>
    </source>
</evidence>
<keyword evidence="1 6" id="KW-0479">Metal-binding</keyword>
<dbReference type="SMART" id="SM00356">
    <property type="entry name" value="ZnF_C3H1"/>
    <property type="match status" value="2"/>
</dbReference>
<dbReference type="AlphaFoldDB" id="A0A8S1JU16"/>
<keyword evidence="4 6" id="KW-0862">Zinc</keyword>
<reference evidence="8" key="1">
    <citation type="submission" date="2021-01" db="EMBL/GenBank/DDBJ databases">
        <authorList>
            <consortium name="Genoscope - CEA"/>
            <person name="William W."/>
        </authorList>
    </citation>
    <scope>NUCLEOTIDE SEQUENCE</scope>
</reference>
<dbReference type="PANTHER" id="PTHR12547:SF18">
    <property type="entry name" value="PROTEIN TIS11"/>
    <property type="match status" value="1"/>
</dbReference>
<evidence type="ECO:0000256" key="5">
    <source>
        <dbReference type="ARBA" id="ARBA00023125"/>
    </source>
</evidence>
<evidence type="ECO:0000313" key="8">
    <source>
        <dbReference type="EMBL" id="CAD8046244.1"/>
    </source>
</evidence>